<dbReference type="InterPro" id="IPR000683">
    <property type="entry name" value="Gfo/Idh/MocA-like_OxRdtase_N"/>
</dbReference>
<proteinExistence type="predicted"/>
<dbReference type="InterPro" id="IPR051450">
    <property type="entry name" value="Gfo/Idh/MocA_Oxidoreductases"/>
</dbReference>
<dbReference type="PANTHER" id="PTHR43377:SF1">
    <property type="entry name" value="BILIVERDIN REDUCTASE A"/>
    <property type="match status" value="1"/>
</dbReference>
<accession>A0A222EBJ3</accession>
<dbReference type="RefSeq" id="WP_094037629.1">
    <property type="nucleotide sequence ID" value="NZ_CP022542.1"/>
</dbReference>
<name>A0A222EBJ3_9RHOB</name>
<dbReference type="EC" id="1.1.1.292" evidence="3"/>
<dbReference type="AlphaFoldDB" id="A0A222EBJ3"/>
<dbReference type="Pfam" id="PF01408">
    <property type="entry name" value="GFO_IDH_MocA"/>
    <property type="match status" value="1"/>
</dbReference>
<dbReference type="OrthoDB" id="9792935at2"/>
<evidence type="ECO:0000259" key="2">
    <source>
        <dbReference type="Pfam" id="PF22725"/>
    </source>
</evidence>
<dbReference type="InterPro" id="IPR036291">
    <property type="entry name" value="NAD(P)-bd_dom_sf"/>
</dbReference>
<reference evidence="3 4" key="1">
    <citation type="submission" date="2017-07" db="EMBL/GenBank/DDBJ databases">
        <title>Genome Sequence of Antarctobacter heliothermus Strain SMS3 Isolated from a culture of the Diatom Skeletonema marinoi.</title>
        <authorList>
            <person name="Topel M."/>
            <person name="Pinder M.I.M."/>
            <person name="Johansson O.N."/>
            <person name="Kourtchenko O."/>
            <person name="Godhe A."/>
            <person name="Clarke A.K."/>
        </authorList>
    </citation>
    <scope>NUCLEOTIDE SEQUENCE [LARGE SCALE GENOMIC DNA]</scope>
    <source>
        <strain evidence="3 4">SMS3</strain>
        <plasmid evidence="4">Plasmid psms3-2</plasmid>
    </source>
</reference>
<dbReference type="KEGG" id="aht:ANTHELSMS3_04658"/>
<feature type="domain" description="Gfo/Idh/MocA-like oxidoreductase N-terminal" evidence="1">
    <location>
        <begin position="5"/>
        <end position="123"/>
    </location>
</feature>
<organism evidence="3 4">
    <name type="scientific">Antarctobacter heliothermus</name>
    <dbReference type="NCBI Taxonomy" id="74033"/>
    <lineage>
        <taxon>Bacteria</taxon>
        <taxon>Pseudomonadati</taxon>
        <taxon>Pseudomonadota</taxon>
        <taxon>Alphaproteobacteria</taxon>
        <taxon>Rhodobacterales</taxon>
        <taxon>Roseobacteraceae</taxon>
        <taxon>Antarctobacter</taxon>
    </lineage>
</organism>
<dbReference type="InterPro" id="IPR055170">
    <property type="entry name" value="GFO_IDH_MocA-like_dom"/>
</dbReference>
<dbReference type="Pfam" id="PF22725">
    <property type="entry name" value="GFO_IDH_MocA_C3"/>
    <property type="match status" value="1"/>
</dbReference>
<evidence type="ECO:0000313" key="4">
    <source>
        <dbReference type="Proteomes" id="UP000203589"/>
    </source>
</evidence>
<dbReference type="GO" id="GO:0000166">
    <property type="term" value="F:nucleotide binding"/>
    <property type="evidence" value="ECO:0007669"/>
    <property type="project" value="InterPro"/>
</dbReference>
<evidence type="ECO:0000313" key="3">
    <source>
        <dbReference type="EMBL" id="ASP23556.1"/>
    </source>
</evidence>
<dbReference type="SUPFAM" id="SSF55347">
    <property type="entry name" value="Glyceraldehyde-3-phosphate dehydrogenase-like, C-terminal domain"/>
    <property type="match status" value="1"/>
</dbReference>
<evidence type="ECO:0000259" key="1">
    <source>
        <dbReference type="Pfam" id="PF01408"/>
    </source>
</evidence>
<dbReference type="SUPFAM" id="SSF51735">
    <property type="entry name" value="NAD(P)-binding Rossmann-fold domains"/>
    <property type="match status" value="1"/>
</dbReference>
<keyword evidence="3" id="KW-0560">Oxidoreductase</keyword>
<gene>
    <name evidence="3" type="ORF">ANTHELSMS3_04658</name>
</gene>
<dbReference type="PANTHER" id="PTHR43377">
    <property type="entry name" value="BILIVERDIN REDUCTASE A"/>
    <property type="match status" value="1"/>
</dbReference>
<dbReference type="Gene3D" id="3.30.360.10">
    <property type="entry name" value="Dihydrodipicolinate Reductase, domain 2"/>
    <property type="match status" value="1"/>
</dbReference>
<keyword evidence="3" id="KW-0614">Plasmid</keyword>
<dbReference type="Gene3D" id="3.40.50.720">
    <property type="entry name" value="NAD(P)-binding Rossmann-like Domain"/>
    <property type="match status" value="1"/>
</dbReference>
<sequence length="346" mass="36479">MDPVSIALIGCGIITRSAHQPALTALGGRVRLVATVDTDPEAARHAAEPFGARVTDIEGALADPAVEAVLIATPESCHAEQVIAAAKAGKHVMCEKPIAPTLEEADDMIAACDAAGIVFMVAHSRRFTRRYMDVAADLSSGRIGQVRLVRENERRPQGFGPGGVQTFRPGHWTGDPKQTLGIALLAGIHEADIINWFASARPVTVVARHAVTTPGNQGVPDFLSFAVRFDNGAIGTSEIGRMQPPGYPAVHQLEIYGTQGAIRARDHDCQSLVRHDAAGAHHPESLSLNLSGGQTYVRQLAAFVDAIRSGQTLAVTPQDARLALAVTLAAIESAETGRRIAVKAAS</sequence>
<keyword evidence="4" id="KW-1185">Reference proteome</keyword>
<geneLocation type="plasmid" evidence="4">
    <name>psms3-2</name>
</geneLocation>
<protein>
    <submittedName>
        <fullName evidence="3">1,5-anhydro-D-fructose reductase</fullName>
        <ecNumber evidence="3">1.1.1.292</ecNumber>
    </submittedName>
</protein>
<dbReference type="EMBL" id="CP022542">
    <property type="protein sequence ID" value="ASP23556.1"/>
    <property type="molecule type" value="Genomic_DNA"/>
</dbReference>
<feature type="domain" description="GFO/IDH/MocA-like oxidoreductase" evidence="2">
    <location>
        <begin position="138"/>
        <end position="263"/>
    </location>
</feature>
<dbReference type="Proteomes" id="UP000203589">
    <property type="component" value="Plasmid pSMS3-2"/>
</dbReference>
<dbReference type="GO" id="GO:0033712">
    <property type="term" value="F:1,5-anhydro-D-fructose reductase (1,5-anhydro-D-mannitol-forming) activity"/>
    <property type="evidence" value="ECO:0007669"/>
    <property type="project" value="UniProtKB-EC"/>
</dbReference>